<reference evidence="1 2" key="1">
    <citation type="submission" date="2020-08" db="EMBL/GenBank/DDBJ databases">
        <title>Genomic Encyclopedia of Type Strains, Phase IV (KMG-IV): sequencing the most valuable type-strain genomes for metagenomic binning, comparative biology and taxonomic classification.</title>
        <authorList>
            <person name="Goeker M."/>
        </authorList>
    </citation>
    <scope>NUCLEOTIDE SEQUENCE [LARGE SCALE GENOMIC DNA]</scope>
    <source>
        <strain evidence="1 2">DSM 12251</strain>
    </source>
</reference>
<keyword evidence="2" id="KW-1185">Reference proteome</keyword>
<proteinExistence type="predicted"/>
<dbReference type="EMBL" id="JACHIF010000014">
    <property type="protein sequence ID" value="MBB5040505.1"/>
    <property type="molecule type" value="Genomic_DNA"/>
</dbReference>
<protein>
    <submittedName>
        <fullName evidence="1">Uncharacterized protein</fullName>
    </submittedName>
</protein>
<organism evidence="1 2">
    <name type="scientific">Prosthecobacter dejongeii</name>
    <dbReference type="NCBI Taxonomy" id="48465"/>
    <lineage>
        <taxon>Bacteria</taxon>
        <taxon>Pseudomonadati</taxon>
        <taxon>Verrucomicrobiota</taxon>
        <taxon>Verrucomicrobiia</taxon>
        <taxon>Verrucomicrobiales</taxon>
        <taxon>Verrucomicrobiaceae</taxon>
        <taxon>Prosthecobacter</taxon>
    </lineage>
</organism>
<accession>A0A7W8DSM7</accession>
<gene>
    <name evidence="1" type="ORF">HNQ64_004791</name>
</gene>
<dbReference type="Proteomes" id="UP000534294">
    <property type="component" value="Unassembled WGS sequence"/>
</dbReference>
<evidence type="ECO:0000313" key="1">
    <source>
        <dbReference type="EMBL" id="MBB5040505.1"/>
    </source>
</evidence>
<dbReference type="RefSeq" id="WP_184213133.1">
    <property type="nucleotide sequence ID" value="NZ_JACHIF010000014.1"/>
</dbReference>
<name>A0A7W8DSM7_9BACT</name>
<evidence type="ECO:0000313" key="2">
    <source>
        <dbReference type="Proteomes" id="UP000534294"/>
    </source>
</evidence>
<dbReference type="AlphaFoldDB" id="A0A7W8DSM7"/>
<comment type="caution">
    <text evidence="1">The sequence shown here is derived from an EMBL/GenBank/DDBJ whole genome shotgun (WGS) entry which is preliminary data.</text>
</comment>
<sequence>MNLNSLIGAVAALQRLEGVAGVMLFKGRNTVHKQMPFSEGRALDLMDVLGQMLEGYRQVRRKMRQVYLEFDGGTLLVLIQDETILVFLLTARADADLAASAASVLLNDHALVLTQLSTEAADSVSRAHDGIEELVVSSPRRLQEITDKAEVVVNNWGQVRKQVESILGKVMGRAQLSMMIDRVMAKRGVQDPYRLPPAEVRKLAEALIEQVPNTTKRQALLSELETLLAE</sequence>